<evidence type="ECO:0000313" key="4">
    <source>
        <dbReference type="Proteomes" id="UP000244855"/>
    </source>
</evidence>
<dbReference type="SUPFAM" id="SSF51735">
    <property type="entry name" value="NAD(P)-binding Rossmann-fold domains"/>
    <property type="match status" value="1"/>
</dbReference>
<comment type="similarity">
    <text evidence="1 2">Belongs to the short-chain dehydrogenases/reductases (SDR) family.</text>
</comment>
<dbReference type="InterPro" id="IPR036291">
    <property type="entry name" value="NAD(P)-bd_dom_sf"/>
</dbReference>
<organism evidence="3 4">
    <name type="scientific">Periconia macrospinosa</name>
    <dbReference type="NCBI Taxonomy" id="97972"/>
    <lineage>
        <taxon>Eukaryota</taxon>
        <taxon>Fungi</taxon>
        <taxon>Dikarya</taxon>
        <taxon>Ascomycota</taxon>
        <taxon>Pezizomycotina</taxon>
        <taxon>Dothideomycetes</taxon>
        <taxon>Pleosporomycetidae</taxon>
        <taxon>Pleosporales</taxon>
        <taxon>Massarineae</taxon>
        <taxon>Periconiaceae</taxon>
        <taxon>Periconia</taxon>
    </lineage>
</organism>
<name>A0A2V1E2I6_9PLEO</name>
<dbReference type="Pfam" id="PF00106">
    <property type="entry name" value="adh_short"/>
    <property type="match status" value="1"/>
</dbReference>
<gene>
    <name evidence="3" type="ORF">DM02DRAFT_611605</name>
</gene>
<dbReference type="STRING" id="97972.A0A2V1E2I6"/>
<dbReference type="GO" id="GO:0016491">
    <property type="term" value="F:oxidoreductase activity"/>
    <property type="evidence" value="ECO:0007669"/>
    <property type="project" value="TreeGrafter"/>
</dbReference>
<dbReference type="GO" id="GO:0005737">
    <property type="term" value="C:cytoplasm"/>
    <property type="evidence" value="ECO:0007669"/>
    <property type="project" value="TreeGrafter"/>
</dbReference>
<protein>
    <submittedName>
        <fullName evidence="3">NAD(P)-binding protein</fullName>
    </submittedName>
</protein>
<dbReference type="InterPro" id="IPR051468">
    <property type="entry name" value="Fungal_SecMetab_SDRs"/>
</dbReference>
<evidence type="ECO:0000256" key="1">
    <source>
        <dbReference type="ARBA" id="ARBA00006484"/>
    </source>
</evidence>
<evidence type="ECO:0000256" key="2">
    <source>
        <dbReference type="RuleBase" id="RU000363"/>
    </source>
</evidence>
<sequence>MAAIAKKIVLITGANSGIGFELAHQLLTKGHHVLVGSRTVEKGKTAVQELQSRNLAGTAELVHLDVTDDSTITAAASTISSAHGKLDILINNAAVAVPSGTDREQLNSAFDTNATGPYILTNALLPSLLKSPSGARVVNVSSGIGSIGRKLDPTGPFHKVSSVPYRASKTALNMVTACQFVELGEMGIKVFLYDPGFTVSNLSEHNTVERGARSAKDSVLPLVDVIEGKRDGECGLFLHNTGTWPW</sequence>
<dbReference type="InterPro" id="IPR002347">
    <property type="entry name" value="SDR_fam"/>
</dbReference>
<keyword evidence="4" id="KW-1185">Reference proteome</keyword>
<dbReference type="GO" id="GO:0019748">
    <property type="term" value="P:secondary metabolic process"/>
    <property type="evidence" value="ECO:0007669"/>
    <property type="project" value="TreeGrafter"/>
</dbReference>
<accession>A0A2V1E2I6</accession>
<dbReference type="Gene3D" id="3.40.50.720">
    <property type="entry name" value="NAD(P)-binding Rossmann-like Domain"/>
    <property type="match status" value="1"/>
</dbReference>
<dbReference type="PANTHER" id="PTHR43544">
    <property type="entry name" value="SHORT-CHAIN DEHYDROGENASE/REDUCTASE"/>
    <property type="match status" value="1"/>
</dbReference>
<dbReference type="OrthoDB" id="1933717at2759"/>
<dbReference type="PANTHER" id="PTHR43544:SF32">
    <property type="entry name" value="CHAIN DEHYDROGENASE, PUTATIVE (AFU_ORTHOLOGUE AFUA_5G01530)-RELATED"/>
    <property type="match status" value="1"/>
</dbReference>
<proteinExistence type="inferred from homology"/>
<dbReference type="AlphaFoldDB" id="A0A2V1E2I6"/>
<dbReference type="PRINTS" id="PR00080">
    <property type="entry name" value="SDRFAMILY"/>
</dbReference>
<evidence type="ECO:0000313" key="3">
    <source>
        <dbReference type="EMBL" id="PVI04352.1"/>
    </source>
</evidence>
<dbReference type="Proteomes" id="UP000244855">
    <property type="component" value="Unassembled WGS sequence"/>
</dbReference>
<dbReference type="EMBL" id="KZ805322">
    <property type="protein sequence ID" value="PVI04352.1"/>
    <property type="molecule type" value="Genomic_DNA"/>
</dbReference>
<dbReference type="PRINTS" id="PR00081">
    <property type="entry name" value="GDHRDH"/>
</dbReference>
<reference evidence="3 4" key="1">
    <citation type="journal article" date="2018" name="Sci. Rep.">
        <title>Comparative genomics provides insights into the lifestyle and reveals functional heterogeneity of dark septate endophytic fungi.</title>
        <authorList>
            <person name="Knapp D.G."/>
            <person name="Nemeth J.B."/>
            <person name="Barry K."/>
            <person name="Hainaut M."/>
            <person name="Henrissat B."/>
            <person name="Johnson J."/>
            <person name="Kuo A."/>
            <person name="Lim J.H.P."/>
            <person name="Lipzen A."/>
            <person name="Nolan M."/>
            <person name="Ohm R.A."/>
            <person name="Tamas L."/>
            <person name="Grigoriev I.V."/>
            <person name="Spatafora J.W."/>
            <person name="Nagy L.G."/>
            <person name="Kovacs G.M."/>
        </authorList>
    </citation>
    <scope>NUCLEOTIDE SEQUENCE [LARGE SCALE GENOMIC DNA]</scope>
    <source>
        <strain evidence="3 4">DSE2036</strain>
    </source>
</reference>